<keyword evidence="2 6" id="KW-0479">Metal-binding</keyword>
<dbReference type="Gene3D" id="3.40.5.90">
    <property type="entry name" value="CDGSH iron-sulfur domain, mitoNEET-type"/>
    <property type="match status" value="1"/>
</dbReference>
<dbReference type="InterPro" id="IPR018967">
    <property type="entry name" value="FeS-contain_CDGSH-typ"/>
</dbReference>
<feature type="region of interest" description="Disordered" evidence="7">
    <location>
        <begin position="22"/>
        <end position="51"/>
    </location>
</feature>
<evidence type="ECO:0000256" key="2">
    <source>
        <dbReference type="ARBA" id="ARBA00022723"/>
    </source>
</evidence>
<keyword evidence="1 6" id="KW-0001">2Fe-2S</keyword>
<dbReference type="SMART" id="SM00704">
    <property type="entry name" value="ZnF_CDGSH"/>
    <property type="match status" value="1"/>
</dbReference>
<comment type="cofactor">
    <cofactor evidence="6">
        <name>[2Fe-2S] cluster</name>
        <dbReference type="ChEBI" id="CHEBI:190135"/>
    </cofactor>
    <text evidence="6">Binds 1 [2Fe-2S] cluster.</text>
</comment>
<name>A0A9L0JHW9_EQUAS</name>
<dbReference type="GO" id="GO:0005789">
    <property type="term" value="C:endoplasmic reticulum membrane"/>
    <property type="evidence" value="ECO:0007669"/>
    <property type="project" value="UniProtKB-SubCell"/>
</dbReference>
<dbReference type="PANTHER" id="PTHR13680:SF33">
    <property type="entry name" value="CDGSH IRON-SULFUR DOMAIN-CONTAINING PROTEIN 2"/>
    <property type="match status" value="1"/>
</dbReference>
<accession>A0A9L0JHW9</accession>
<dbReference type="InterPro" id="IPR045131">
    <property type="entry name" value="CISD1/2"/>
</dbReference>
<keyword evidence="3 6" id="KW-0408">Iron</keyword>
<dbReference type="GO" id="GO:0000422">
    <property type="term" value="P:autophagy of mitochondrion"/>
    <property type="evidence" value="ECO:0007669"/>
    <property type="project" value="TreeGrafter"/>
</dbReference>
<keyword evidence="6" id="KW-0256">Endoplasmic reticulum</keyword>
<reference evidence="9" key="2">
    <citation type="submission" date="2025-08" db="UniProtKB">
        <authorList>
            <consortium name="Ensembl"/>
        </authorList>
    </citation>
    <scope>IDENTIFICATION</scope>
</reference>
<dbReference type="PANTHER" id="PTHR13680">
    <property type="entry name" value="CDGSH IRON-SULFUR DOMAIN-CONTAINING PROTEIN 1"/>
    <property type="match status" value="1"/>
</dbReference>
<keyword evidence="4" id="KW-0072">Autophagy</keyword>
<dbReference type="GO" id="GO:0005741">
    <property type="term" value="C:mitochondrial outer membrane"/>
    <property type="evidence" value="ECO:0007669"/>
    <property type="project" value="UniProtKB-SubCell"/>
</dbReference>
<dbReference type="Proteomes" id="UP000694387">
    <property type="component" value="Chromosome 30"/>
</dbReference>
<evidence type="ECO:0000256" key="5">
    <source>
        <dbReference type="ARBA" id="ARBA00023014"/>
    </source>
</evidence>
<keyword evidence="10" id="KW-1185">Reference proteome</keyword>
<evidence type="ECO:0000256" key="1">
    <source>
        <dbReference type="ARBA" id="ARBA00022714"/>
    </source>
</evidence>
<evidence type="ECO:0000313" key="9">
    <source>
        <dbReference type="Ensembl" id="ENSEASP00005051943.1"/>
    </source>
</evidence>
<dbReference type="Ensembl" id="ENSEAST00005082877.1">
    <property type="protein sequence ID" value="ENSEASP00005051943.1"/>
    <property type="gene ID" value="ENSEASG00005023674.1"/>
</dbReference>
<proteinExistence type="inferred from homology"/>
<dbReference type="AlphaFoldDB" id="A0A9L0JHW9"/>
<evidence type="ECO:0000256" key="3">
    <source>
        <dbReference type="ARBA" id="ARBA00023004"/>
    </source>
</evidence>
<keyword evidence="5 6" id="KW-0411">Iron-sulfur</keyword>
<comment type="function">
    <text evidence="6">Regulator of autophagy that contributes to antagonize BECN1-mediated cellular autophagy at the endoplasmic reticulum. Participates in the interaction of BCL2 with BECN1 and is required for BCL2-mediated depression of endoplasmic reticulum Ca(2+) stores during autophagy.</text>
</comment>
<reference evidence="9" key="3">
    <citation type="submission" date="2025-09" db="UniProtKB">
        <authorList>
            <consortium name="Ensembl"/>
        </authorList>
    </citation>
    <scope>IDENTIFICATION</scope>
</reference>
<dbReference type="GO" id="GO:0010506">
    <property type="term" value="P:regulation of autophagy"/>
    <property type="evidence" value="ECO:0007669"/>
    <property type="project" value="UniProtKB-UniRule"/>
</dbReference>
<evidence type="ECO:0000256" key="7">
    <source>
        <dbReference type="SAM" id="MobiDB-lite"/>
    </source>
</evidence>
<reference evidence="9 10" key="1">
    <citation type="journal article" date="2020" name="Nat. Commun.">
        <title>Donkey genomes provide new insights into domestication and selection for coat color.</title>
        <authorList>
            <person name="Wang"/>
            <person name="C."/>
            <person name="Li"/>
            <person name="H."/>
            <person name="Guo"/>
            <person name="Y."/>
            <person name="Huang"/>
            <person name="J."/>
            <person name="Sun"/>
            <person name="Y."/>
            <person name="Min"/>
            <person name="J."/>
            <person name="Wang"/>
            <person name="J."/>
            <person name="Fang"/>
            <person name="X."/>
            <person name="Zhao"/>
            <person name="Z."/>
            <person name="Wang"/>
            <person name="S."/>
            <person name="Zhang"/>
            <person name="Y."/>
            <person name="Liu"/>
            <person name="Q."/>
            <person name="Jiang"/>
            <person name="Q."/>
            <person name="Wang"/>
            <person name="X."/>
            <person name="Guo"/>
            <person name="Y."/>
            <person name="Yang"/>
            <person name="C."/>
            <person name="Wang"/>
            <person name="Y."/>
            <person name="Tian"/>
            <person name="F."/>
            <person name="Zhuang"/>
            <person name="G."/>
            <person name="Fan"/>
            <person name="Y."/>
            <person name="Gao"/>
            <person name="Q."/>
            <person name="Li"/>
            <person name="Y."/>
            <person name="Ju"/>
            <person name="Z."/>
            <person name="Li"/>
            <person name="J."/>
            <person name="Li"/>
            <person name="R."/>
            <person name="Hou"/>
            <person name="M."/>
            <person name="Yang"/>
            <person name="G."/>
            <person name="Liu"/>
            <person name="G."/>
            <person name="Liu"/>
            <person name="W."/>
            <person name="Guo"/>
            <person name="J."/>
            <person name="Pan"/>
            <person name="S."/>
            <person name="Fan"/>
            <person name="G."/>
            <person name="Zhang"/>
            <person name="W."/>
            <person name="Zhang"/>
            <person name="R."/>
            <person name="Yu"/>
            <person name="J."/>
            <person name="Zhang"/>
            <person name="X."/>
            <person name="Yin"/>
            <person name="Q."/>
            <person name="Ji"/>
            <person name="C."/>
            <person name="Jin"/>
            <person name="Y."/>
            <person name="Yue"/>
            <person name="G."/>
            <person name="Liu"/>
            <person name="M."/>
            <person name="Xu"/>
            <person name="J."/>
            <person name="Liu"/>
            <person name="S."/>
            <person name="Jordana"/>
            <person name="J."/>
            <person name="Noce"/>
            <person name="A."/>
            <person name="Amills"/>
            <person name="M."/>
            <person name="Wu"/>
            <person name="D.D."/>
            <person name="Li"/>
            <person name="S."/>
            <person name="Zhou"/>
            <person name="X. and Zhong"/>
            <person name="J."/>
        </authorList>
    </citation>
    <scope>NUCLEOTIDE SEQUENCE [LARGE SCALE GENOMIC DNA]</scope>
</reference>
<dbReference type="GO" id="GO:0046872">
    <property type="term" value="F:metal ion binding"/>
    <property type="evidence" value="ECO:0007669"/>
    <property type="project" value="UniProtKB-UniRule"/>
</dbReference>
<dbReference type="GO" id="GO:0051537">
    <property type="term" value="F:2 iron, 2 sulfur cluster binding"/>
    <property type="evidence" value="ECO:0007669"/>
    <property type="project" value="UniProtKB-UniRule"/>
</dbReference>
<dbReference type="GeneTree" id="ENSGT00940000156660"/>
<protein>
    <recommendedName>
        <fullName evidence="6">CDGSH iron-sulfur domain-containing protein 2</fullName>
    </recommendedName>
</protein>
<evidence type="ECO:0000259" key="8">
    <source>
        <dbReference type="SMART" id="SM00704"/>
    </source>
</evidence>
<comment type="similarity">
    <text evidence="6">Belongs to the CISD protein family. CISD2 subfamily.</text>
</comment>
<evidence type="ECO:0000256" key="4">
    <source>
        <dbReference type="ARBA" id="ARBA00023006"/>
    </source>
</evidence>
<organism evidence="9 10">
    <name type="scientific">Equus asinus</name>
    <name type="common">Donkey</name>
    <name type="synonym">Equus africanus asinus</name>
    <dbReference type="NCBI Taxonomy" id="9793"/>
    <lineage>
        <taxon>Eukaryota</taxon>
        <taxon>Metazoa</taxon>
        <taxon>Chordata</taxon>
        <taxon>Craniata</taxon>
        <taxon>Vertebrata</taxon>
        <taxon>Euteleostomi</taxon>
        <taxon>Mammalia</taxon>
        <taxon>Eutheria</taxon>
        <taxon>Laurasiatheria</taxon>
        <taxon>Perissodactyla</taxon>
        <taxon>Equidae</taxon>
        <taxon>Equus</taxon>
    </lineage>
</organism>
<sequence length="145" mass="15919">CKLILLHLENKVISFRGVDAAREDGAGQRGPRRQRAPPRVPEAAPGPREQLRVRPLTVSGWLGCCPSSVYLRCFVHSSPRKTQQKDSLDPNVVKERNTEDLCLTKAASCRCPRSRTSPACGGSHNKHNELTGDGVGPLILQMKEV</sequence>
<comment type="subcellular location">
    <subcellularLocation>
        <location evidence="6">Endoplasmic reticulum membrane</location>
        <topology evidence="6">Single-pass membrane protein</topology>
    </subcellularLocation>
    <subcellularLocation>
        <location evidence="6">Mitochondrion outer membrane</location>
        <topology evidence="6">Single-pass membrane protein</topology>
    </subcellularLocation>
</comment>
<feature type="domain" description="Iron-binding zinc finger CDGSH type" evidence="8">
    <location>
        <begin position="91"/>
        <end position="130"/>
    </location>
</feature>
<evidence type="ECO:0000256" key="6">
    <source>
        <dbReference type="RuleBase" id="RU369084"/>
    </source>
</evidence>
<comment type="subunit">
    <text evidence="6">Homodimer.</text>
</comment>
<evidence type="ECO:0000313" key="10">
    <source>
        <dbReference type="Proteomes" id="UP000694387"/>
    </source>
</evidence>
<dbReference type="InterPro" id="IPR042216">
    <property type="entry name" value="MitoNEET_CISD"/>
</dbReference>